<protein>
    <submittedName>
        <fullName evidence="2">Uncharacterized protein</fullName>
    </submittedName>
</protein>
<keyword evidence="3" id="KW-1185">Reference proteome</keyword>
<evidence type="ECO:0000313" key="2">
    <source>
        <dbReference type="EMBL" id="MED6131045.1"/>
    </source>
</evidence>
<feature type="transmembrane region" description="Helical" evidence="1">
    <location>
        <begin position="182"/>
        <end position="202"/>
    </location>
</feature>
<dbReference type="Proteomes" id="UP001341840">
    <property type="component" value="Unassembled WGS sequence"/>
</dbReference>
<comment type="caution">
    <text evidence="2">The sequence shown here is derived from an EMBL/GenBank/DDBJ whole genome shotgun (WGS) entry which is preliminary data.</text>
</comment>
<keyword evidence="1" id="KW-0472">Membrane</keyword>
<keyword evidence="1" id="KW-0812">Transmembrane</keyword>
<evidence type="ECO:0000256" key="1">
    <source>
        <dbReference type="SAM" id="Phobius"/>
    </source>
</evidence>
<keyword evidence="1" id="KW-1133">Transmembrane helix</keyword>
<evidence type="ECO:0000313" key="3">
    <source>
        <dbReference type="Proteomes" id="UP001341840"/>
    </source>
</evidence>
<reference evidence="2 3" key="1">
    <citation type="journal article" date="2023" name="Plants (Basel)">
        <title>Bridging the Gap: Combining Genomics and Transcriptomics Approaches to Understand Stylosanthes scabra, an Orphan Legume from the Brazilian Caatinga.</title>
        <authorList>
            <person name="Ferreira-Neto J.R.C."/>
            <person name="da Silva M.D."/>
            <person name="Binneck E."/>
            <person name="de Melo N.F."/>
            <person name="da Silva R.H."/>
            <person name="de Melo A.L.T.M."/>
            <person name="Pandolfi V."/>
            <person name="Bustamante F.O."/>
            <person name="Brasileiro-Vidal A.C."/>
            <person name="Benko-Iseppon A.M."/>
        </authorList>
    </citation>
    <scope>NUCLEOTIDE SEQUENCE [LARGE SCALE GENOMIC DNA]</scope>
    <source>
        <tissue evidence="2">Leaves</tissue>
    </source>
</reference>
<proteinExistence type="predicted"/>
<organism evidence="2 3">
    <name type="scientific">Stylosanthes scabra</name>
    <dbReference type="NCBI Taxonomy" id="79078"/>
    <lineage>
        <taxon>Eukaryota</taxon>
        <taxon>Viridiplantae</taxon>
        <taxon>Streptophyta</taxon>
        <taxon>Embryophyta</taxon>
        <taxon>Tracheophyta</taxon>
        <taxon>Spermatophyta</taxon>
        <taxon>Magnoliopsida</taxon>
        <taxon>eudicotyledons</taxon>
        <taxon>Gunneridae</taxon>
        <taxon>Pentapetalae</taxon>
        <taxon>rosids</taxon>
        <taxon>fabids</taxon>
        <taxon>Fabales</taxon>
        <taxon>Fabaceae</taxon>
        <taxon>Papilionoideae</taxon>
        <taxon>50 kb inversion clade</taxon>
        <taxon>dalbergioids sensu lato</taxon>
        <taxon>Dalbergieae</taxon>
        <taxon>Pterocarpus clade</taxon>
        <taxon>Stylosanthes</taxon>
    </lineage>
</organism>
<accession>A0ABU6S4T8</accession>
<sequence length="214" mass="23104">MEQAGGEPAKHSNAQVRQVDVLGFRISAWEHVSYSVAKERSCHIPFVEGTSGRVSPAGPDRLFLVNRPGSDVLSVHGLIGLSPPESFGEVVSQKWPNGGPSNWVRTLPLSRVVTVSGRIPRIRVLAITTRVIYGTRFRVLRSPHRLGIYGHAPNDSLCISSGISKPSPTPSISDTTSPSSTFLTLSSIFVAAIVVGALSWYCRSGLRVVTFFLP</sequence>
<dbReference type="EMBL" id="JASCZI010060428">
    <property type="protein sequence ID" value="MED6131045.1"/>
    <property type="molecule type" value="Genomic_DNA"/>
</dbReference>
<gene>
    <name evidence="2" type="ORF">PIB30_006371</name>
</gene>
<name>A0ABU6S4T8_9FABA</name>